<organism evidence="2 3">
    <name type="scientific">Zingiber officinale</name>
    <name type="common">Ginger</name>
    <name type="synonym">Amomum zingiber</name>
    <dbReference type="NCBI Taxonomy" id="94328"/>
    <lineage>
        <taxon>Eukaryota</taxon>
        <taxon>Viridiplantae</taxon>
        <taxon>Streptophyta</taxon>
        <taxon>Embryophyta</taxon>
        <taxon>Tracheophyta</taxon>
        <taxon>Spermatophyta</taxon>
        <taxon>Magnoliopsida</taxon>
        <taxon>Liliopsida</taxon>
        <taxon>Zingiberales</taxon>
        <taxon>Zingiberaceae</taxon>
        <taxon>Zingiber</taxon>
    </lineage>
</organism>
<dbReference type="PANTHER" id="PTHR47000">
    <property type="entry name" value="ADENINE NUCLEOTIDE ALPHA HYDROLASES-LIKE SUPERFAMILY PROTEIN"/>
    <property type="match status" value="1"/>
</dbReference>
<protein>
    <recommendedName>
        <fullName evidence="1">UspA domain-containing protein</fullName>
    </recommendedName>
</protein>
<accession>A0A8J5HR88</accession>
<dbReference type="EMBL" id="JACMSC010000005">
    <property type="protein sequence ID" value="KAG6522017.1"/>
    <property type="molecule type" value="Genomic_DNA"/>
</dbReference>
<dbReference type="OrthoDB" id="1667873at2759"/>
<evidence type="ECO:0000313" key="3">
    <source>
        <dbReference type="Proteomes" id="UP000734854"/>
    </source>
</evidence>
<gene>
    <name evidence="2" type="ORF">ZIOFF_019151</name>
</gene>
<evidence type="ECO:0000259" key="1">
    <source>
        <dbReference type="Pfam" id="PF00582"/>
    </source>
</evidence>
<feature type="domain" description="UspA" evidence="1">
    <location>
        <begin position="49"/>
        <end position="158"/>
    </location>
</feature>
<sequence length="223" mass="24684">MGIDGRRVWCFWVKKKAAMPSIRLGSPQPSWATKPPPAQADSWKGLGGRRVVVVVEAEAEAKGTLQWALSHSLQDDDTLVLVAVVKPPSRNIDHSHQKKRNSRYQMLYALQSICQTRRPEIKVEVLVVEGREQGPAIVEAARKQMASLLVLAQKKRSLAWSCIAASWSNSGSSDGIIRPSGGDGLVDYCIQNASCMTLAVRRKSKRGGYLLTTKHHKDFWLLA</sequence>
<dbReference type="Proteomes" id="UP000734854">
    <property type="component" value="Unassembled WGS sequence"/>
</dbReference>
<dbReference type="InterPro" id="IPR006016">
    <property type="entry name" value="UspA"/>
</dbReference>
<comment type="caution">
    <text evidence="2">The sequence shown here is derived from an EMBL/GenBank/DDBJ whole genome shotgun (WGS) entry which is preliminary data.</text>
</comment>
<name>A0A8J5HR88_ZINOF</name>
<reference evidence="2 3" key="1">
    <citation type="submission" date="2020-08" db="EMBL/GenBank/DDBJ databases">
        <title>Plant Genome Project.</title>
        <authorList>
            <person name="Zhang R.-G."/>
        </authorList>
    </citation>
    <scope>NUCLEOTIDE SEQUENCE [LARGE SCALE GENOMIC DNA]</scope>
    <source>
        <tissue evidence="2">Rhizome</tissue>
    </source>
</reference>
<evidence type="ECO:0000313" key="2">
    <source>
        <dbReference type="EMBL" id="KAG6522017.1"/>
    </source>
</evidence>
<dbReference type="PANTHER" id="PTHR47000:SF1">
    <property type="entry name" value="ADENINE NUCLEOTIDE ALPHA HYDROLASES-LIKE SUPERFAMILY PROTEIN"/>
    <property type="match status" value="1"/>
</dbReference>
<keyword evidence="3" id="KW-1185">Reference proteome</keyword>
<dbReference type="CDD" id="cd00293">
    <property type="entry name" value="USP-like"/>
    <property type="match status" value="1"/>
</dbReference>
<proteinExistence type="predicted"/>
<dbReference type="Pfam" id="PF00582">
    <property type="entry name" value="Usp"/>
    <property type="match status" value="1"/>
</dbReference>
<dbReference type="AlphaFoldDB" id="A0A8J5HR88"/>